<keyword evidence="1" id="KW-0472">Membrane</keyword>
<proteinExistence type="predicted"/>
<feature type="transmembrane region" description="Helical" evidence="1">
    <location>
        <begin position="44"/>
        <end position="64"/>
    </location>
</feature>
<accession>A0A562IG59</accession>
<comment type="caution">
    <text evidence="2">The sequence shown here is derived from an EMBL/GenBank/DDBJ whole genome shotgun (WGS) entry which is preliminary data.</text>
</comment>
<dbReference type="AlphaFoldDB" id="A0A562IG59"/>
<dbReference type="RefSeq" id="WP_145776210.1">
    <property type="nucleotide sequence ID" value="NZ_BAAATQ010000180.1"/>
</dbReference>
<sequence length="111" mass="12199">MVTNQTFAALRGGCAVWWTGGGIVALVFPAIAVAVGYQLLGYPGVPFGFVVAGIATWYVGRLMNRSSDGPDKYHNTHTFFSIPVQYWSFLWLFFALAQTINMMLGTAGWQQ</sequence>
<keyword evidence="1" id="KW-1133">Transmembrane helix</keyword>
<protein>
    <submittedName>
        <fullName evidence="2">Uncharacterized protein</fullName>
    </submittedName>
</protein>
<keyword evidence="1" id="KW-0812">Transmembrane</keyword>
<reference evidence="2 3" key="1">
    <citation type="submission" date="2019-07" db="EMBL/GenBank/DDBJ databases">
        <title>R&amp;d 2014.</title>
        <authorList>
            <person name="Klenk H.-P."/>
        </authorList>
    </citation>
    <scope>NUCLEOTIDE SEQUENCE [LARGE SCALE GENOMIC DNA]</scope>
    <source>
        <strain evidence="2 3">DSM 43868</strain>
    </source>
</reference>
<feature type="transmembrane region" description="Helical" evidence="1">
    <location>
        <begin position="15"/>
        <end position="37"/>
    </location>
</feature>
<feature type="transmembrane region" description="Helical" evidence="1">
    <location>
        <begin position="84"/>
        <end position="104"/>
    </location>
</feature>
<name>A0A562IG59_MICOL</name>
<evidence type="ECO:0000256" key="1">
    <source>
        <dbReference type="SAM" id="Phobius"/>
    </source>
</evidence>
<evidence type="ECO:0000313" key="3">
    <source>
        <dbReference type="Proteomes" id="UP000319825"/>
    </source>
</evidence>
<dbReference type="EMBL" id="VLKE01000001">
    <property type="protein sequence ID" value="TWH69733.1"/>
    <property type="molecule type" value="Genomic_DNA"/>
</dbReference>
<gene>
    <name evidence="2" type="ORF">JD77_04747</name>
</gene>
<dbReference type="OrthoDB" id="3385380at2"/>
<evidence type="ECO:0000313" key="2">
    <source>
        <dbReference type="EMBL" id="TWH69733.1"/>
    </source>
</evidence>
<keyword evidence="3" id="KW-1185">Reference proteome</keyword>
<dbReference type="Proteomes" id="UP000319825">
    <property type="component" value="Unassembled WGS sequence"/>
</dbReference>
<organism evidence="2 3">
    <name type="scientific">Micromonospora olivasterospora</name>
    <dbReference type="NCBI Taxonomy" id="1880"/>
    <lineage>
        <taxon>Bacteria</taxon>
        <taxon>Bacillati</taxon>
        <taxon>Actinomycetota</taxon>
        <taxon>Actinomycetes</taxon>
        <taxon>Micromonosporales</taxon>
        <taxon>Micromonosporaceae</taxon>
        <taxon>Micromonospora</taxon>
    </lineage>
</organism>